<evidence type="ECO:0008006" key="4">
    <source>
        <dbReference type="Google" id="ProtNLM"/>
    </source>
</evidence>
<evidence type="ECO:0000313" key="3">
    <source>
        <dbReference type="Proteomes" id="UP000019132"/>
    </source>
</evidence>
<dbReference type="HOGENOM" id="CLU_895688_0_0_1"/>
<protein>
    <recommendedName>
        <fullName evidence="4">PX domain-containing protein</fullName>
    </recommendedName>
</protein>
<keyword evidence="3" id="KW-1185">Reference proteome</keyword>
<dbReference type="OMA" id="IFLDYCV"/>
<feature type="region of interest" description="Disordered" evidence="1">
    <location>
        <begin position="1"/>
        <end position="26"/>
    </location>
</feature>
<dbReference type="eggNOG" id="ENOG502S7ZR">
    <property type="taxonomic scope" value="Eukaryota"/>
</dbReference>
<dbReference type="Proteomes" id="UP000019132">
    <property type="component" value="Unassembled WGS sequence"/>
</dbReference>
<dbReference type="Gene3D" id="3.30.1520.10">
    <property type="entry name" value="Phox-like domain"/>
    <property type="match status" value="1"/>
</dbReference>
<name>K3X1N7_GLOUD</name>
<dbReference type="EnsemblProtists" id="PYU1_T011136">
    <property type="protein sequence ID" value="PYU1_T011136"/>
    <property type="gene ID" value="PYU1_G011112"/>
</dbReference>
<proteinExistence type="predicted"/>
<dbReference type="VEuPathDB" id="FungiDB:PYU1_G011112"/>
<reference evidence="2" key="3">
    <citation type="submission" date="2015-02" db="UniProtKB">
        <authorList>
            <consortium name="EnsemblProtists"/>
        </authorList>
    </citation>
    <scope>IDENTIFICATION</scope>
    <source>
        <strain evidence="2">DAOM BR144</strain>
    </source>
</reference>
<feature type="compositionally biased region" description="Polar residues" evidence="1">
    <location>
        <begin position="8"/>
        <end position="26"/>
    </location>
</feature>
<dbReference type="EMBL" id="GL376606">
    <property type="status" value="NOT_ANNOTATED_CDS"/>
    <property type="molecule type" value="Genomic_DNA"/>
</dbReference>
<evidence type="ECO:0000313" key="2">
    <source>
        <dbReference type="EnsemblProtists" id="PYU1_T011136"/>
    </source>
</evidence>
<evidence type="ECO:0000256" key="1">
    <source>
        <dbReference type="SAM" id="MobiDB-lite"/>
    </source>
</evidence>
<reference evidence="3" key="2">
    <citation type="submission" date="2010-04" db="EMBL/GenBank/DDBJ databases">
        <authorList>
            <person name="Buell R."/>
            <person name="Hamilton J."/>
            <person name="Hostetler J."/>
        </authorList>
    </citation>
    <scope>NUCLEOTIDE SEQUENCE [LARGE SCALE GENOMIC DNA]</scope>
    <source>
        <strain evidence="3">DAOM:BR144</strain>
    </source>
</reference>
<reference evidence="3" key="1">
    <citation type="journal article" date="2010" name="Genome Biol.">
        <title>Genome sequence of the necrotrophic plant pathogen Pythium ultimum reveals original pathogenicity mechanisms and effector repertoire.</title>
        <authorList>
            <person name="Levesque C.A."/>
            <person name="Brouwer H."/>
            <person name="Cano L."/>
            <person name="Hamilton J.P."/>
            <person name="Holt C."/>
            <person name="Huitema E."/>
            <person name="Raffaele S."/>
            <person name="Robideau G.P."/>
            <person name="Thines M."/>
            <person name="Win J."/>
            <person name="Zerillo M.M."/>
            <person name="Beakes G.W."/>
            <person name="Boore J.L."/>
            <person name="Busam D."/>
            <person name="Dumas B."/>
            <person name="Ferriera S."/>
            <person name="Fuerstenberg S.I."/>
            <person name="Gachon C.M."/>
            <person name="Gaulin E."/>
            <person name="Govers F."/>
            <person name="Grenville-Briggs L."/>
            <person name="Horner N."/>
            <person name="Hostetler J."/>
            <person name="Jiang R.H."/>
            <person name="Johnson J."/>
            <person name="Krajaejun T."/>
            <person name="Lin H."/>
            <person name="Meijer H.J."/>
            <person name="Moore B."/>
            <person name="Morris P."/>
            <person name="Phuntmart V."/>
            <person name="Puiu D."/>
            <person name="Shetty J."/>
            <person name="Stajich J.E."/>
            <person name="Tripathy S."/>
            <person name="Wawra S."/>
            <person name="van West P."/>
            <person name="Whitty B.R."/>
            <person name="Coutinho P.M."/>
            <person name="Henrissat B."/>
            <person name="Martin F."/>
            <person name="Thomas P.D."/>
            <person name="Tyler B.M."/>
            <person name="De Vries R.P."/>
            <person name="Kamoun S."/>
            <person name="Yandell M."/>
            <person name="Tisserat N."/>
            <person name="Buell C.R."/>
        </authorList>
    </citation>
    <scope>NUCLEOTIDE SEQUENCE</scope>
    <source>
        <strain evidence="3">DAOM:BR144</strain>
    </source>
</reference>
<dbReference type="GO" id="GO:0035091">
    <property type="term" value="F:phosphatidylinositol binding"/>
    <property type="evidence" value="ECO:0007669"/>
    <property type="project" value="InterPro"/>
</dbReference>
<accession>K3X1N7</accession>
<feature type="region of interest" description="Disordered" evidence="1">
    <location>
        <begin position="261"/>
        <end position="283"/>
    </location>
</feature>
<organism evidence="2 3">
    <name type="scientific">Globisporangium ultimum (strain ATCC 200006 / CBS 805.95 / DAOM BR144)</name>
    <name type="common">Pythium ultimum</name>
    <dbReference type="NCBI Taxonomy" id="431595"/>
    <lineage>
        <taxon>Eukaryota</taxon>
        <taxon>Sar</taxon>
        <taxon>Stramenopiles</taxon>
        <taxon>Oomycota</taxon>
        <taxon>Peronosporomycetes</taxon>
        <taxon>Pythiales</taxon>
        <taxon>Pythiaceae</taxon>
        <taxon>Globisporangium</taxon>
    </lineage>
</organism>
<dbReference type="AlphaFoldDB" id="K3X1N7"/>
<sequence length="311" mass="34221">MSRRVDTIQANSPVTPNGQVSQPPSTTTDLSLAVAIAQKIADDEMLRINPAPVLRIGDVIDTPFEHELEHQFARFTGLYVVNGPTASRHIRYAMEVSIPALQLRTRCIQRFQGFYVLRQRLLKATKSCAAYRKRKQQFATESQQHSHGLFPTWELSAAFPGSSSKCHACQRTRKILKTLQFPRRKFFAAKPEDIEDRSFQLEAFLSACLRLLVEAPGCERGKKFFTAVVGKFLGVNLLAHLSFPGQYESCSMVNQAEVGRRGGSDGAMTDGLSSRSESSVSGLHVGAPSTRALLSTYSSAASLSLHDGDSV</sequence>
<dbReference type="InterPro" id="IPR036871">
    <property type="entry name" value="PX_dom_sf"/>
</dbReference>
<dbReference type="InParanoid" id="K3X1N7"/>